<dbReference type="EMBL" id="UZAJ01017456">
    <property type="protein sequence ID" value="VDO79072.1"/>
    <property type="molecule type" value="Genomic_DNA"/>
</dbReference>
<protein>
    <submittedName>
        <fullName evidence="4">Type IV pilin</fullName>
    </submittedName>
</protein>
<reference evidence="2 3" key="2">
    <citation type="submission" date="2018-11" db="EMBL/GenBank/DDBJ databases">
        <authorList>
            <consortium name="Pathogen Informatics"/>
        </authorList>
    </citation>
    <scope>NUCLEOTIDE SEQUENCE [LARGE SCALE GENOMIC DNA]</scope>
</reference>
<feature type="transmembrane region" description="Helical" evidence="1">
    <location>
        <begin position="6"/>
        <end position="31"/>
    </location>
</feature>
<gene>
    <name evidence="2" type="ORF">OFLC_LOCUS11768</name>
</gene>
<sequence>MTESSLVTVIVAIVVAVIVAVVATVVVVVVIHDDGLQFQRLLFGQTTEHPIAEVDFDDDEEGGKAVKFIT</sequence>
<organism evidence="4">
    <name type="scientific">Onchocerca flexuosa</name>
    <dbReference type="NCBI Taxonomy" id="387005"/>
    <lineage>
        <taxon>Eukaryota</taxon>
        <taxon>Metazoa</taxon>
        <taxon>Ecdysozoa</taxon>
        <taxon>Nematoda</taxon>
        <taxon>Chromadorea</taxon>
        <taxon>Rhabditida</taxon>
        <taxon>Spirurina</taxon>
        <taxon>Spiruromorpha</taxon>
        <taxon>Filarioidea</taxon>
        <taxon>Onchocercidae</taxon>
        <taxon>Onchocerca</taxon>
    </lineage>
</organism>
<dbReference type="Proteomes" id="UP000267606">
    <property type="component" value="Unassembled WGS sequence"/>
</dbReference>
<evidence type="ECO:0000313" key="4">
    <source>
        <dbReference type="WBParaSite" id="OFLC_0001177001-mRNA-1"/>
    </source>
</evidence>
<dbReference type="WBParaSite" id="OFLC_0001177001-mRNA-1">
    <property type="protein sequence ID" value="OFLC_0001177001-mRNA-1"/>
    <property type="gene ID" value="OFLC_0001177001"/>
</dbReference>
<keyword evidence="3" id="KW-1185">Reference proteome</keyword>
<reference evidence="4" key="1">
    <citation type="submission" date="2016-06" db="UniProtKB">
        <authorList>
            <consortium name="WormBaseParasite"/>
        </authorList>
    </citation>
    <scope>IDENTIFICATION</scope>
</reference>
<proteinExistence type="predicted"/>
<evidence type="ECO:0000256" key="1">
    <source>
        <dbReference type="SAM" id="Phobius"/>
    </source>
</evidence>
<keyword evidence="1" id="KW-0812">Transmembrane</keyword>
<name>A0A183HWA8_9BILA</name>
<accession>A0A183HWA8</accession>
<evidence type="ECO:0000313" key="3">
    <source>
        <dbReference type="Proteomes" id="UP000267606"/>
    </source>
</evidence>
<dbReference type="AlphaFoldDB" id="A0A183HWA8"/>
<evidence type="ECO:0000313" key="2">
    <source>
        <dbReference type="EMBL" id="VDO79072.1"/>
    </source>
</evidence>
<keyword evidence="1" id="KW-1133">Transmembrane helix</keyword>
<keyword evidence="1" id="KW-0472">Membrane</keyword>